<reference evidence="1 2" key="1">
    <citation type="submission" date="2016-11" db="EMBL/GenBank/DDBJ databases">
        <title>Mixed transmission modes and dynamic genome evolution in an obligate animal-bacterial symbiosis.</title>
        <authorList>
            <person name="Russell S.L."/>
            <person name="Corbett-Detig R.B."/>
            <person name="Cavanaugh C.M."/>
        </authorList>
    </citation>
    <scope>NUCLEOTIDE SEQUENCE [LARGE SCALE GENOMIC DNA]</scope>
    <source>
        <strain evidence="1">Sveles-Q1</strain>
    </source>
</reference>
<organism evidence="1 2">
    <name type="scientific">Solemya pervernicosa gill symbiont</name>
    <dbReference type="NCBI Taxonomy" id="642797"/>
    <lineage>
        <taxon>Bacteria</taxon>
        <taxon>Pseudomonadati</taxon>
        <taxon>Pseudomonadota</taxon>
        <taxon>Gammaproteobacteria</taxon>
        <taxon>sulfur-oxidizing symbionts</taxon>
    </lineage>
</organism>
<protein>
    <submittedName>
        <fullName evidence="1">Uncharacterized protein</fullName>
    </submittedName>
</protein>
<accession>A0A1T2L5G4</accession>
<proteinExistence type="predicted"/>
<gene>
    <name evidence="1" type="ORF">BOW53_08025</name>
</gene>
<comment type="caution">
    <text evidence="1">The sequence shown here is derived from an EMBL/GenBank/DDBJ whole genome shotgun (WGS) entry which is preliminary data.</text>
</comment>
<evidence type="ECO:0000313" key="2">
    <source>
        <dbReference type="Proteomes" id="UP000191110"/>
    </source>
</evidence>
<name>A0A1T2L5G4_9GAMM</name>
<sequence>MIKQTGDVSNEITRLRWRHRFSAWRNNLPEYSLLVIVDGINQRQSLRWDRILNGLQERLEAVGGCLVVTVRTQFWEKTVSPGLIFKPKQIEVSAWSSEERNQLLNYYGIETDWLDDATLQTLCNPRLLAVAVNILPHNDPAAWKGLTSDRLLLQHLHLSQRENFEEETLLQLTRRLSIHAKEVLERVRTSPNAPPQHFESDSTFVIETRFFRSLPGPGDTYELRKEGLTLALGYTLVDQLWQVHQSGLDLGERMTQLIDPILAMDRTVDVMFAALMVCAFDSIRFDQAVFTALLDAFSNLQNIDDPGESLFLRKLVLGIQAQASGKYLTRPFMPTAP</sequence>
<feature type="non-terminal residue" evidence="1">
    <location>
        <position position="337"/>
    </location>
</feature>
<dbReference type="Proteomes" id="UP000191110">
    <property type="component" value="Unassembled WGS sequence"/>
</dbReference>
<evidence type="ECO:0000313" key="1">
    <source>
        <dbReference type="EMBL" id="OOZ40312.1"/>
    </source>
</evidence>
<dbReference type="AlphaFoldDB" id="A0A1T2L5G4"/>
<dbReference type="EMBL" id="MPRL01000027">
    <property type="protein sequence ID" value="OOZ40312.1"/>
    <property type="molecule type" value="Genomic_DNA"/>
</dbReference>
<keyword evidence="2" id="KW-1185">Reference proteome</keyword>